<dbReference type="AlphaFoldDB" id="Q027N6"/>
<evidence type="ECO:0000259" key="1">
    <source>
        <dbReference type="Pfam" id="PF10091"/>
    </source>
</evidence>
<dbReference type="OrthoDB" id="5937621at2"/>
<dbReference type="InterPro" id="IPR016883">
    <property type="entry name" value="UCP028431"/>
</dbReference>
<evidence type="ECO:0000313" key="2">
    <source>
        <dbReference type="EMBL" id="ABJ82771.1"/>
    </source>
</evidence>
<dbReference type="InterPro" id="IPR006311">
    <property type="entry name" value="TAT_signal"/>
</dbReference>
<dbReference type="STRING" id="234267.Acid_1781"/>
<dbReference type="eggNOG" id="COG5368">
    <property type="taxonomic scope" value="Bacteria"/>
</dbReference>
<dbReference type="PIRSF" id="PIRSF028431">
    <property type="entry name" value="UCP028431"/>
    <property type="match status" value="1"/>
</dbReference>
<dbReference type="InterPro" id="IPR019282">
    <property type="entry name" value="Glycoamylase-like_cons_dom"/>
</dbReference>
<name>Q027N6_SOLUE</name>
<dbReference type="Pfam" id="PF10091">
    <property type="entry name" value="Glycoamylase"/>
    <property type="match status" value="1"/>
</dbReference>
<gene>
    <name evidence="2" type="ordered locus">Acid_1781</name>
</gene>
<accession>Q027N6</accession>
<dbReference type="HOGENOM" id="CLU_023287_0_1_0"/>
<reference evidence="2" key="1">
    <citation type="submission" date="2006-10" db="EMBL/GenBank/DDBJ databases">
        <title>Complete sequence of Solibacter usitatus Ellin6076.</title>
        <authorList>
            <consortium name="US DOE Joint Genome Institute"/>
            <person name="Copeland A."/>
            <person name="Lucas S."/>
            <person name="Lapidus A."/>
            <person name="Barry K."/>
            <person name="Detter J.C."/>
            <person name="Glavina del Rio T."/>
            <person name="Hammon N."/>
            <person name="Israni S."/>
            <person name="Dalin E."/>
            <person name="Tice H."/>
            <person name="Pitluck S."/>
            <person name="Thompson L.S."/>
            <person name="Brettin T."/>
            <person name="Bruce D."/>
            <person name="Han C."/>
            <person name="Tapia R."/>
            <person name="Gilna P."/>
            <person name="Schmutz J."/>
            <person name="Larimer F."/>
            <person name="Land M."/>
            <person name="Hauser L."/>
            <person name="Kyrpides N."/>
            <person name="Mikhailova N."/>
            <person name="Janssen P.H."/>
            <person name="Kuske C.R."/>
            <person name="Richardson P."/>
        </authorList>
    </citation>
    <scope>NUCLEOTIDE SEQUENCE</scope>
    <source>
        <strain evidence="2">Ellin6076</strain>
    </source>
</reference>
<sequence length="421" mass="47421" precursor="true">MGLSRRHFLKTAAAAAGCPIVRGATAPDRASDHLLDELEHRACRYFYEMADPNTGLVRDRASASEPYAPSASSIAATGFGLSALAIGASRRFVDAAAAQARVRTTLKFFCERAEQEHGFFYHFVDSDTGKRIWKSELSSVDTAWLLCGVLHSNAFWDDPEIRKYARELLDRADWQWMLNGSGTLCHGWTPENGFLQYRWDAYTEVLAMYLLAIGSETHPIPASSWQSFVRPMHEYQGVFFIDAGAPLFVHQYSHAWFDFRGRQDRYADYFNNSVRATQAHRLFCLSYSRQFPWYTPDMWGVTASDSRDGYRIWCSPSSPPDGTLVPCAAGGSLVFLPQMCGSVLQNMFDQYGDKVWTKYGFVDAFHPKAGWFSRYVLGIDQGVMLLMAENLRSASVWSSVMSTPEARRALQATAFHPYPLA</sequence>
<dbReference type="InterPro" id="IPR019546">
    <property type="entry name" value="TAT_signal_bac_arc"/>
</dbReference>
<organism evidence="2">
    <name type="scientific">Solibacter usitatus (strain Ellin6076)</name>
    <dbReference type="NCBI Taxonomy" id="234267"/>
    <lineage>
        <taxon>Bacteria</taxon>
        <taxon>Pseudomonadati</taxon>
        <taxon>Acidobacteriota</taxon>
        <taxon>Terriglobia</taxon>
        <taxon>Bryobacterales</taxon>
        <taxon>Solibacteraceae</taxon>
        <taxon>Candidatus Solibacter</taxon>
    </lineage>
</organism>
<dbReference type="EMBL" id="CP000473">
    <property type="protein sequence ID" value="ABJ82771.1"/>
    <property type="molecule type" value="Genomic_DNA"/>
</dbReference>
<dbReference type="Gene3D" id="1.50.10.140">
    <property type="match status" value="1"/>
</dbReference>
<proteinExistence type="predicted"/>
<dbReference type="PROSITE" id="PS51318">
    <property type="entry name" value="TAT"/>
    <property type="match status" value="1"/>
</dbReference>
<protein>
    <recommendedName>
        <fullName evidence="1">Glycoamylase-like domain-containing protein</fullName>
    </recommendedName>
</protein>
<dbReference type="NCBIfam" id="TIGR01409">
    <property type="entry name" value="TAT_signal_seq"/>
    <property type="match status" value="1"/>
</dbReference>
<dbReference type="InParanoid" id="Q027N6"/>
<dbReference type="KEGG" id="sus:Acid_1781"/>
<feature type="domain" description="Glycoamylase-like" evidence="1">
    <location>
        <begin position="196"/>
        <end position="403"/>
    </location>
</feature>